<dbReference type="PANTHER" id="PTHR16795:SF14">
    <property type="entry name" value="LIMBIN"/>
    <property type="match status" value="1"/>
</dbReference>
<sequence>MAVAFDGYGLSITSEVFPPSLTQIEGGDLLNLTFHLNYNGTKIGALHENSSACHELKNSSLFVNLVITLPIVFDIVSHSNQSSQTGIVTSNISNCSFVPLLEINSSSSVVSNHMPRIKALNFHIFSQNFSWTATLNVRLKLLPSARADSLLNITANVTISNKTMEDDISIASYRTVVPGNLQFELKSTSIPETPGPTLTSEEEITLFASFQIPRITANVKLQVLLPVFRNSTPMKFVSGSVVDLSEGVKPKLLMEGSGPRFIVSPSTAHLFPLTQNVVEFAFGDTVNKGNESFNGTITVEVTGAVDSSRGVYVPESFGNATCILMYDSPRGSYLTANKTLITLKLGQPLLEFHLEADNSDCCYEGKDMVDIKYEVKNPDFSTGPAWNLTLNISVLSADIELHNFSAFLCGNTSIFNMTSNQSVAETKCRDLYGTHMLTKAYAGLQVKLTRLNASSWVYGHLHNYVNSSVAAGSFHDNNLTLEYTRKGWLPIGDVDTETIGIKNVAALTPSVLSSDVPDPIGDPKDVTIGEDMVLQAIVQIPVSTNPDFFLKLLGSGFEAVDGQITTVGRNIKSLEKRIDAAYNLSVSGSTVSSNLGTVVNVGDNAQLSASTITYTATMRVADVVQNINGKRLAIVSDTIVNGQPQVPSSLTLKVVLPDLSVTATVNKISGVDPNDDLTFTVKLSHSKHSASHAYRVLLEIAASDEYFENVQEVGSPEVGVLSVVAGNNAPSGNPRYNNTNTKVILYQVTDGLLLDKSVSFQFKATTVGNLQPSIYISSPVFLSYATLPPSLSPREGRKFEQNSDQASFLTFRPLPYVTVSFQAPANGSFDAGDRVEYELILNNIDSTISAYSLSVIVSFETVDTNSLNTSCSGGTPKFNATTKQSRLFITPLAPSQSIHCKYESRLQARVSPKQLISQMVTVEYYNKNVGNNPQNAASYNEKRHANITTKPIDTSILSSKNADKLEAGDPVNFTVQLQLPECETNLSVVVDLPTVPESVIDLARKRRSLQGIGIESEEDNLRSRHKRSAGVVNALSPILGDSFVKYGDGLTLSLIPVITPANPTTLTIPFGTVQNLPGSGSNDTIEIFLKFNTANRPLILSGRRLYLTVKLNFDAGSDSGVKQFVIVGPLVKPLLSIVKTVEIIEKNVDSPLVLFNITVSHTNASVYDATNLTVQDSTQGMDFYDSDSSTQGAFVTFPRKNSFEIRFTLRSLRVGETRSFIYVARFKVDEKEPTTLRIPATVTWKSVQLNSLTYRVSSDASTSCLQRADVDEPERRKVFGYFALGVFLGLLFGALIAAILILVVIKCCDKGKMAPYYTRFTNTTTMTVLTGGSQYIYHGGEMPDNKPVETHKEISIVQTDESIVPILALDKASQTEKEFNSLDVQATAALDADLEAQRQNMFIRALKLLAKKLRVKRDISTEQENKFALEIKQAIGTVAFKMAAEYRRKSAELRRRLTADGKNRLDALHREQAKEREETENKIKGLVNEREKKNILELLKRRQDAQEEELKQNLKLEQDVEMEKLRKEISISKRFALKESQNQLIQNLIKDAKLNEEQANAIMKNHLANMAAIDKATDEERARRVMALEMRLAERRALAKQKHEEEERKKGDLGKLEQNHAEALENLVRSSNLNSEDAATYLERFRKDLEVVNSKLAKDRKRQEQKLHHKLTAIKQKRIEEKLREHQREIKEFEEQQDEKFEQVEIDTVSSITEKQKILQKHRQEIEEIEQTSDREAAEQIEALRDQQTHDGNQMIKNNTQKMYQELVNKGLSESEKEAILERHMADIAMQQEAREEERKRQRGMLEKRLEKQRAALEKKMKEEQVEQAEIRKQEDKIVGDLIINQVAMSEEEREKIIQEHEKNLAALESSLTLNKLRQRQMLEDKLAQRRKRRMEELEQKQMHETKDRDHSDKILVEGEDIEMIKKHEQEKMAAMKEDELQIDDEMEAVRQEMLAERSKRLEEHHEKLGAIIANLQIEKAKQISKIAMQQQALGQLQAGLIDELESKGTFQDPETQKIMEKYQKDTKNLEDNLKEQKERQEKALKERLQERMRQREETLVQKQKDELTQYLNSLNVNNTAMKLRKAALKARHEKERNEMKNRLQKEIDQSINELKMTFDIKRMQAIEEQNIKLISILVQQGKLQEGELESVLKYLFPKKSSNEIDELLSKIYGSNHTKGSKQTFTDPRRPSTLEARIRRRSSVQMTTPPAGRKQSKTRKMSKKDQEELPPINFKGSKKGFNLNDSNRGYRTLTDNEENESQRKTVNQQPAPQKRGSYQQLTEENNQELVDAMFGDSPEKVRKKSGKKQRRRRPRDDDDEPVV</sequence>
<dbReference type="InterPro" id="IPR022076">
    <property type="entry name" value="Limbin"/>
</dbReference>
<evidence type="ECO:0000256" key="8">
    <source>
        <dbReference type="ARBA" id="ARBA00023212"/>
    </source>
</evidence>
<keyword evidence="3" id="KW-1003">Cell membrane</keyword>
<feature type="compositionally biased region" description="Basic residues" evidence="11">
    <location>
        <begin position="2301"/>
        <end position="2313"/>
    </location>
</feature>
<evidence type="ECO:0000313" key="13">
    <source>
        <dbReference type="EMBL" id="CAH3158103.1"/>
    </source>
</evidence>
<keyword evidence="10" id="KW-0175">Coiled coil</keyword>
<feature type="region of interest" description="Disordered" evidence="11">
    <location>
        <begin position="1891"/>
        <end position="1911"/>
    </location>
</feature>
<accession>A0AAU9XTF5</accession>
<comment type="subcellular location">
    <subcellularLocation>
        <location evidence="2">Cell membrane</location>
        <topology evidence="2">Single-pass membrane protein</topology>
    </subcellularLocation>
    <subcellularLocation>
        <location evidence="1">Cytoplasm</location>
        <location evidence="1">Cytoskeleton</location>
        <location evidence="1">Cilium basal body</location>
    </subcellularLocation>
</comment>
<organism evidence="13 14">
    <name type="scientific">Pocillopora meandrina</name>
    <dbReference type="NCBI Taxonomy" id="46732"/>
    <lineage>
        <taxon>Eukaryota</taxon>
        <taxon>Metazoa</taxon>
        <taxon>Cnidaria</taxon>
        <taxon>Anthozoa</taxon>
        <taxon>Hexacorallia</taxon>
        <taxon>Scleractinia</taxon>
        <taxon>Astrocoeniina</taxon>
        <taxon>Pocilloporidae</taxon>
        <taxon>Pocillopora</taxon>
    </lineage>
</organism>
<dbReference type="PANTHER" id="PTHR16795">
    <property type="entry name" value="LIMBIN/ELLIS-VAN CREVELD PROTEIN"/>
    <property type="match status" value="1"/>
</dbReference>
<dbReference type="Proteomes" id="UP001159428">
    <property type="component" value="Unassembled WGS sequence"/>
</dbReference>
<gene>
    <name evidence="13" type="ORF">PMEA_00030291</name>
</gene>
<keyword evidence="6 12" id="KW-1133">Transmembrane helix</keyword>
<evidence type="ECO:0000256" key="2">
    <source>
        <dbReference type="ARBA" id="ARBA00004162"/>
    </source>
</evidence>
<feature type="compositionally biased region" description="Polar residues" evidence="11">
    <location>
        <begin position="2264"/>
        <end position="2288"/>
    </location>
</feature>
<dbReference type="GO" id="GO:0098797">
    <property type="term" value="C:plasma membrane protein complex"/>
    <property type="evidence" value="ECO:0007669"/>
    <property type="project" value="TreeGrafter"/>
</dbReference>
<keyword evidence="4" id="KW-0963">Cytoplasm</keyword>
<feature type="coiled-coil region" evidence="10">
    <location>
        <begin position="1462"/>
        <end position="1516"/>
    </location>
</feature>
<proteinExistence type="predicted"/>
<feature type="region of interest" description="Disordered" evidence="11">
    <location>
        <begin position="1598"/>
        <end position="1617"/>
    </location>
</feature>
<feature type="transmembrane region" description="Helical" evidence="12">
    <location>
        <begin position="1278"/>
        <end position="1305"/>
    </location>
</feature>
<keyword evidence="8" id="KW-0206">Cytoskeleton</keyword>
<evidence type="ECO:0000256" key="3">
    <source>
        <dbReference type="ARBA" id="ARBA00022475"/>
    </source>
</evidence>
<evidence type="ECO:0000256" key="9">
    <source>
        <dbReference type="ARBA" id="ARBA00023273"/>
    </source>
</evidence>
<comment type="caution">
    <text evidence="13">The sequence shown here is derived from an EMBL/GenBank/DDBJ whole genome shotgun (WGS) entry which is preliminary data.</text>
</comment>
<evidence type="ECO:0000256" key="6">
    <source>
        <dbReference type="ARBA" id="ARBA00022989"/>
    </source>
</evidence>
<keyword evidence="7 12" id="KW-0472">Membrane</keyword>
<name>A0AAU9XTF5_9CNID</name>
<evidence type="ECO:0000256" key="1">
    <source>
        <dbReference type="ARBA" id="ARBA00004120"/>
    </source>
</evidence>
<keyword evidence="14" id="KW-1185">Reference proteome</keyword>
<dbReference type="EMBL" id="CALNXJ010000066">
    <property type="protein sequence ID" value="CAH3158103.1"/>
    <property type="molecule type" value="Genomic_DNA"/>
</dbReference>
<evidence type="ECO:0000256" key="7">
    <source>
        <dbReference type="ARBA" id="ARBA00023136"/>
    </source>
</evidence>
<dbReference type="Pfam" id="PF12297">
    <property type="entry name" value="EVC2_like"/>
    <property type="match status" value="1"/>
</dbReference>
<dbReference type="InterPro" id="IPR026501">
    <property type="entry name" value="Limbin/EVC"/>
</dbReference>
<feature type="region of interest" description="Disordered" evidence="11">
    <location>
        <begin position="2198"/>
        <end position="2323"/>
    </location>
</feature>
<keyword evidence="5 12" id="KW-0812">Transmembrane</keyword>
<evidence type="ECO:0000256" key="11">
    <source>
        <dbReference type="SAM" id="MobiDB-lite"/>
    </source>
</evidence>
<dbReference type="GO" id="GO:0007224">
    <property type="term" value="P:smoothened signaling pathway"/>
    <property type="evidence" value="ECO:0007669"/>
    <property type="project" value="InterPro"/>
</dbReference>
<feature type="coiled-coil region" evidence="10">
    <location>
        <begin position="1781"/>
        <end position="1871"/>
    </location>
</feature>
<evidence type="ECO:0000313" key="14">
    <source>
        <dbReference type="Proteomes" id="UP001159428"/>
    </source>
</evidence>
<evidence type="ECO:0000256" key="10">
    <source>
        <dbReference type="SAM" id="Coils"/>
    </source>
</evidence>
<evidence type="ECO:0000256" key="5">
    <source>
        <dbReference type="ARBA" id="ARBA00022692"/>
    </source>
</evidence>
<dbReference type="GO" id="GO:0060170">
    <property type="term" value="C:ciliary membrane"/>
    <property type="evidence" value="ECO:0007669"/>
    <property type="project" value="TreeGrafter"/>
</dbReference>
<reference evidence="13 14" key="1">
    <citation type="submission" date="2022-05" db="EMBL/GenBank/DDBJ databases">
        <authorList>
            <consortium name="Genoscope - CEA"/>
            <person name="William W."/>
        </authorList>
    </citation>
    <scope>NUCLEOTIDE SEQUENCE [LARGE SCALE GENOMIC DNA]</scope>
</reference>
<evidence type="ECO:0000256" key="12">
    <source>
        <dbReference type="SAM" id="Phobius"/>
    </source>
</evidence>
<feature type="coiled-coil region" evidence="10">
    <location>
        <begin position="1646"/>
        <end position="1739"/>
    </location>
</feature>
<evidence type="ECO:0000256" key="4">
    <source>
        <dbReference type="ARBA" id="ARBA00022490"/>
    </source>
</evidence>
<protein>
    <submittedName>
        <fullName evidence="13">Uncharacterized protein</fullName>
    </submittedName>
</protein>
<feature type="coiled-coil region" evidence="10">
    <location>
        <begin position="2020"/>
        <end position="2110"/>
    </location>
</feature>
<keyword evidence="9" id="KW-0966">Cell projection</keyword>